<feature type="region of interest" description="Disordered" evidence="1">
    <location>
        <begin position="1"/>
        <end position="23"/>
    </location>
</feature>
<dbReference type="Proteomes" id="UP000027138">
    <property type="component" value="Unassembled WGS sequence"/>
</dbReference>
<evidence type="ECO:0000256" key="1">
    <source>
        <dbReference type="SAM" id="MobiDB-lite"/>
    </source>
</evidence>
<dbReference type="EMBL" id="KK914220">
    <property type="protein sequence ID" value="KDP46094.1"/>
    <property type="molecule type" value="Genomic_DNA"/>
</dbReference>
<accession>A0A067LNP1</accession>
<reference evidence="2 3" key="1">
    <citation type="journal article" date="2014" name="PLoS ONE">
        <title>Global Analysis of Gene Expression Profiles in Physic Nut (Jatropha curcas L.) Seedlings Exposed to Salt Stress.</title>
        <authorList>
            <person name="Zhang L."/>
            <person name="Zhang C."/>
            <person name="Wu P."/>
            <person name="Chen Y."/>
            <person name="Li M."/>
            <person name="Jiang H."/>
            <person name="Wu G."/>
        </authorList>
    </citation>
    <scope>NUCLEOTIDE SEQUENCE [LARGE SCALE GENOMIC DNA]</scope>
    <source>
        <strain evidence="3">cv. GZQX0401</strain>
        <tissue evidence="2">Young leaves</tissue>
    </source>
</reference>
<organism evidence="2 3">
    <name type="scientific">Jatropha curcas</name>
    <name type="common">Barbados nut</name>
    <dbReference type="NCBI Taxonomy" id="180498"/>
    <lineage>
        <taxon>Eukaryota</taxon>
        <taxon>Viridiplantae</taxon>
        <taxon>Streptophyta</taxon>
        <taxon>Embryophyta</taxon>
        <taxon>Tracheophyta</taxon>
        <taxon>Spermatophyta</taxon>
        <taxon>Magnoliopsida</taxon>
        <taxon>eudicotyledons</taxon>
        <taxon>Gunneridae</taxon>
        <taxon>Pentapetalae</taxon>
        <taxon>rosids</taxon>
        <taxon>fabids</taxon>
        <taxon>Malpighiales</taxon>
        <taxon>Euphorbiaceae</taxon>
        <taxon>Crotonoideae</taxon>
        <taxon>Jatropheae</taxon>
        <taxon>Jatropha</taxon>
    </lineage>
</organism>
<keyword evidence="3" id="KW-1185">Reference proteome</keyword>
<feature type="compositionally biased region" description="Acidic residues" evidence="1">
    <location>
        <begin position="9"/>
        <end position="23"/>
    </location>
</feature>
<evidence type="ECO:0000313" key="2">
    <source>
        <dbReference type="EMBL" id="KDP46094.1"/>
    </source>
</evidence>
<protein>
    <submittedName>
        <fullName evidence="2">Uncharacterized protein</fullName>
    </submittedName>
</protein>
<sequence length="130" mass="15682">MSQQSHEDEQQELWEEQSQDEEQQELLEELLEAYIDYHQQLLEQELGLQQPQATVDYSQFMSFLTPDKSFFTPWSWNTNAEEESNNEEEQRIILQPGSFFSQDVIWQVPYVEPKESSDQLEVLQWIFDHY</sequence>
<evidence type="ECO:0000313" key="3">
    <source>
        <dbReference type="Proteomes" id="UP000027138"/>
    </source>
</evidence>
<gene>
    <name evidence="2" type="ORF">JCGZ_06605</name>
</gene>
<name>A0A067LNP1_JATCU</name>
<proteinExistence type="predicted"/>
<dbReference type="AlphaFoldDB" id="A0A067LNP1"/>